<proteinExistence type="inferred from homology"/>
<dbReference type="Gene3D" id="3.30.428.10">
    <property type="entry name" value="HIT-like"/>
    <property type="match status" value="1"/>
</dbReference>
<organism evidence="4 5">
    <name type="scientific">Onchocerca volvulus</name>
    <dbReference type="NCBI Taxonomy" id="6282"/>
    <lineage>
        <taxon>Eukaryota</taxon>
        <taxon>Metazoa</taxon>
        <taxon>Ecdysozoa</taxon>
        <taxon>Nematoda</taxon>
        <taxon>Chromadorea</taxon>
        <taxon>Rhabditida</taxon>
        <taxon>Spirurina</taxon>
        <taxon>Spiruromorpha</taxon>
        <taxon>Filarioidea</taxon>
        <taxon>Onchocercidae</taxon>
        <taxon>Onchocerca</taxon>
    </lineage>
</organism>
<dbReference type="InterPro" id="IPR040194">
    <property type="entry name" value="Cwf19-like"/>
</dbReference>
<keyword evidence="5" id="KW-1185">Reference proteome</keyword>
<dbReference type="InterPro" id="IPR036265">
    <property type="entry name" value="HIT-like_sf"/>
</dbReference>
<feature type="domain" description="Cwf19-like protein C-terminal" evidence="2">
    <location>
        <begin position="152"/>
        <end position="246"/>
    </location>
</feature>
<evidence type="ECO:0000313" key="4">
    <source>
        <dbReference type="EnsemblMetazoa" id="OVOC8273.1"/>
    </source>
</evidence>
<dbReference type="EMBL" id="CMVM020000247">
    <property type="status" value="NOT_ANNOTATED_CDS"/>
    <property type="molecule type" value="Genomic_DNA"/>
</dbReference>
<dbReference type="SUPFAM" id="SSF54197">
    <property type="entry name" value="HIT-like"/>
    <property type="match status" value="1"/>
</dbReference>
<accession>A0A8R1U0I8</accession>
<dbReference type="GO" id="GO:0071014">
    <property type="term" value="C:post-mRNA release spliceosomal complex"/>
    <property type="evidence" value="ECO:0007669"/>
    <property type="project" value="TreeGrafter"/>
</dbReference>
<dbReference type="InterPro" id="IPR006768">
    <property type="entry name" value="Cwf19-like_C_dom-1"/>
</dbReference>
<evidence type="ECO:0008006" key="6">
    <source>
        <dbReference type="Google" id="ProtNLM"/>
    </source>
</evidence>
<evidence type="ECO:0000256" key="1">
    <source>
        <dbReference type="ARBA" id="ARBA00006795"/>
    </source>
</evidence>
<reference evidence="4" key="2">
    <citation type="submission" date="2022-06" db="UniProtKB">
        <authorList>
            <consortium name="EnsemblMetazoa"/>
        </authorList>
    </citation>
    <scope>IDENTIFICATION</scope>
</reference>
<dbReference type="GO" id="GO:0000398">
    <property type="term" value="P:mRNA splicing, via spliceosome"/>
    <property type="evidence" value="ECO:0007669"/>
    <property type="project" value="TreeGrafter"/>
</dbReference>
<feature type="domain" description="Cwf19-like C-terminal" evidence="3">
    <location>
        <begin position="21"/>
        <end position="143"/>
    </location>
</feature>
<dbReference type="Pfam" id="PF04676">
    <property type="entry name" value="CwfJ_C_2"/>
    <property type="match status" value="1"/>
</dbReference>
<dbReference type="InterPro" id="IPR006767">
    <property type="entry name" value="Cwf19-like_C_dom-2"/>
</dbReference>
<comment type="similarity">
    <text evidence="1">Belongs to the CWF19 family.</text>
</comment>
<evidence type="ECO:0000313" key="5">
    <source>
        <dbReference type="Proteomes" id="UP000024404"/>
    </source>
</evidence>
<dbReference type="PANTHER" id="PTHR12072:SF5">
    <property type="entry name" value="CWF19-LIKE PROTEIN 2"/>
    <property type="match status" value="1"/>
</dbReference>
<dbReference type="EnsemblMetazoa" id="OVOC8273.1">
    <property type="protein sequence ID" value="OVOC8273.1"/>
    <property type="gene ID" value="WBGene00245082"/>
</dbReference>
<sequence>KDVVAVISYYLIFILIKSILENRNFEQTLDSCRFCIEAAYFRKHCIVACGNSVYLSSVPWRPLVKEHCLIVPTAHYSSAVTLDEDVYEEIRKFKRALVSMWQKEKMECLFVETAKNVKYRRHMYIECIAVPNEIGEMAPIYFKKAIDDSEGEWVDNKKLVDLSKRDGDIRKVIPKGLSYFAIDFGLQPGYAHVIENEDRFPRNFAHEIIGGMIDLERRQWRMNESLTVEEQRANTAELKRLWESFD</sequence>
<name>A0A8R1U0I8_ONCVO</name>
<dbReference type="Proteomes" id="UP000024404">
    <property type="component" value="Unassembled WGS sequence"/>
</dbReference>
<evidence type="ECO:0000259" key="2">
    <source>
        <dbReference type="Pfam" id="PF04676"/>
    </source>
</evidence>
<dbReference type="PANTHER" id="PTHR12072">
    <property type="entry name" value="CWF19, CELL CYCLE CONTROL PROTEIN"/>
    <property type="match status" value="1"/>
</dbReference>
<dbReference type="OMA" id="ISECEFC"/>
<evidence type="ECO:0000259" key="3">
    <source>
        <dbReference type="Pfam" id="PF04677"/>
    </source>
</evidence>
<dbReference type="Pfam" id="PF04677">
    <property type="entry name" value="CwfJ_C_1"/>
    <property type="match status" value="1"/>
</dbReference>
<reference evidence="5" key="1">
    <citation type="submission" date="2013-10" db="EMBL/GenBank/DDBJ databases">
        <title>Genome sequencing of Onchocerca volvulus.</title>
        <authorList>
            <person name="Cotton J."/>
            <person name="Tsai J."/>
            <person name="Stanley E."/>
            <person name="Tracey A."/>
            <person name="Holroyd N."/>
            <person name="Lustigman S."/>
            <person name="Berriman M."/>
        </authorList>
    </citation>
    <scope>NUCLEOTIDE SEQUENCE</scope>
</reference>
<protein>
    <recommendedName>
        <fullName evidence="6">CWF19-like protein 2</fullName>
    </recommendedName>
</protein>
<dbReference type="AlphaFoldDB" id="A0A8R1U0I8"/>